<dbReference type="EMBL" id="ML732800">
    <property type="protein sequence ID" value="KAB8273023.1"/>
    <property type="molecule type" value="Genomic_DNA"/>
</dbReference>
<evidence type="ECO:0000313" key="2">
    <source>
        <dbReference type="Proteomes" id="UP000326289"/>
    </source>
</evidence>
<organism evidence="1 2">
    <name type="scientific">Aspergillus minisclerotigenes</name>
    <dbReference type="NCBI Taxonomy" id="656917"/>
    <lineage>
        <taxon>Eukaryota</taxon>
        <taxon>Fungi</taxon>
        <taxon>Dikarya</taxon>
        <taxon>Ascomycota</taxon>
        <taxon>Pezizomycotina</taxon>
        <taxon>Eurotiomycetes</taxon>
        <taxon>Eurotiomycetidae</taxon>
        <taxon>Eurotiales</taxon>
        <taxon>Aspergillaceae</taxon>
        <taxon>Aspergillus</taxon>
        <taxon>Aspergillus subgen. Circumdati</taxon>
    </lineage>
</organism>
<dbReference type="AlphaFoldDB" id="A0A5N6J5P6"/>
<sequence>MIYDAMPCPSTINIIYVLLLSCSSPCLLTHHIHLHICEFTAHRLITITRPLLFGVRMHTQQSMQLWSFF</sequence>
<name>A0A5N6J5P6_9EURO</name>
<proteinExistence type="predicted"/>
<dbReference type="Proteomes" id="UP000326289">
    <property type="component" value="Unassembled WGS sequence"/>
</dbReference>
<keyword evidence="2" id="KW-1185">Reference proteome</keyword>
<protein>
    <submittedName>
        <fullName evidence="1">Uncharacterized protein</fullName>
    </submittedName>
</protein>
<reference evidence="1 2" key="1">
    <citation type="submission" date="2019-04" db="EMBL/GenBank/DDBJ databases">
        <title>Fungal friends and foes A comparative genomics study of 23 Aspergillus species from section Flavi.</title>
        <authorList>
            <consortium name="DOE Joint Genome Institute"/>
            <person name="Kjaerbolling I."/>
            <person name="Vesth T.C."/>
            <person name="Frisvad J.C."/>
            <person name="Nybo J.L."/>
            <person name="Theobald S."/>
            <person name="Kildgaard S."/>
            <person name="Petersen T.I."/>
            <person name="Kuo A."/>
            <person name="Sato A."/>
            <person name="Lyhne E.K."/>
            <person name="Kogle M.E."/>
            <person name="Wiebenga A."/>
            <person name="Kun R.S."/>
            <person name="Lubbers R.J."/>
            <person name="Makela M.R."/>
            <person name="Barry K."/>
            <person name="Chovatia M."/>
            <person name="Clum A."/>
            <person name="Daum C."/>
            <person name="Haridas S."/>
            <person name="He G."/>
            <person name="LaButti K."/>
            <person name="Lipzen A."/>
            <person name="Mondo S."/>
            <person name="Pangilinan J."/>
            <person name="Riley R."/>
            <person name="Salamov A."/>
            <person name="Simmons B.A."/>
            <person name="Magnuson J.K."/>
            <person name="Henrissat B."/>
            <person name="Mortensen U.H."/>
            <person name="Larsen T.O."/>
            <person name="De vries R.P."/>
            <person name="Grigoriev I.V."/>
            <person name="Machida M."/>
            <person name="Baker S.E."/>
            <person name="Andersen M.R."/>
        </authorList>
    </citation>
    <scope>NUCLEOTIDE SEQUENCE [LARGE SCALE GENOMIC DNA]</scope>
    <source>
        <strain evidence="1 2">CBS 117635</strain>
    </source>
</reference>
<accession>A0A5N6J5P6</accession>
<evidence type="ECO:0000313" key="1">
    <source>
        <dbReference type="EMBL" id="KAB8273023.1"/>
    </source>
</evidence>
<gene>
    <name evidence="1" type="ORF">BDV30DRAFT_211347</name>
</gene>